<protein>
    <submittedName>
        <fullName evidence="2">Uncharacterized protein</fullName>
    </submittedName>
</protein>
<accession>A0A1F4V409</accession>
<feature type="compositionally biased region" description="Low complexity" evidence="1">
    <location>
        <begin position="54"/>
        <end position="63"/>
    </location>
</feature>
<feature type="compositionally biased region" description="Low complexity" evidence="1">
    <location>
        <begin position="24"/>
        <end position="46"/>
    </location>
</feature>
<name>A0A1F4V409_UNCKA</name>
<feature type="compositionally biased region" description="Low complexity" evidence="1">
    <location>
        <begin position="91"/>
        <end position="103"/>
    </location>
</feature>
<dbReference type="EMBL" id="MEVB01000030">
    <property type="protein sequence ID" value="OGC51937.1"/>
    <property type="molecule type" value="Genomic_DNA"/>
</dbReference>
<feature type="region of interest" description="Disordered" evidence="1">
    <location>
        <begin position="1"/>
        <end position="116"/>
    </location>
</feature>
<evidence type="ECO:0000313" key="2">
    <source>
        <dbReference type="EMBL" id="OGC51937.1"/>
    </source>
</evidence>
<dbReference type="AlphaFoldDB" id="A0A1F4V409"/>
<evidence type="ECO:0000313" key="3">
    <source>
        <dbReference type="Proteomes" id="UP000176853"/>
    </source>
</evidence>
<dbReference type="Proteomes" id="UP000176853">
    <property type="component" value="Unassembled WGS sequence"/>
</dbReference>
<gene>
    <name evidence="2" type="ORF">A2709_02465</name>
</gene>
<organism evidence="2 3">
    <name type="scientific">candidate division WWE3 bacterium RIFCSPHIGHO2_01_FULL_43_9</name>
    <dbReference type="NCBI Taxonomy" id="1802618"/>
    <lineage>
        <taxon>Bacteria</taxon>
        <taxon>Katanobacteria</taxon>
    </lineage>
</organism>
<sequence>MLYYKNMDDNTAQGSNTTSATPVGGQQDPQDLGQQGQQGGSFSTPSFGGGRFGGFPRPGAGFQETGTEDEMEEVKAEKATQEEAPSDEVAEVAQAPEVPVTPEKLPPESKPQTEAVKQVETIVVDDSSTAGKIIDKRSRGEPQITHRVAPDADLTTKQADLKEQDFIGGVGEEHPVGEVHSIV</sequence>
<proteinExistence type="predicted"/>
<feature type="compositionally biased region" description="Polar residues" evidence="1">
    <location>
        <begin position="9"/>
        <end position="21"/>
    </location>
</feature>
<evidence type="ECO:0000256" key="1">
    <source>
        <dbReference type="SAM" id="MobiDB-lite"/>
    </source>
</evidence>
<reference evidence="2 3" key="1">
    <citation type="journal article" date="2016" name="Nat. Commun.">
        <title>Thousands of microbial genomes shed light on interconnected biogeochemical processes in an aquifer system.</title>
        <authorList>
            <person name="Anantharaman K."/>
            <person name="Brown C.T."/>
            <person name="Hug L.A."/>
            <person name="Sharon I."/>
            <person name="Castelle C.J."/>
            <person name="Probst A.J."/>
            <person name="Thomas B.C."/>
            <person name="Singh A."/>
            <person name="Wilkins M.J."/>
            <person name="Karaoz U."/>
            <person name="Brodie E.L."/>
            <person name="Williams K.H."/>
            <person name="Hubbard S.S."/>
            <person name="Banfield J.F."/>
        </authorList>
    </citation>
    <scope>NUCLEOTIDE SEQUENCE [LARGE SCALE GENOMIC DNA]</scope>
</reference>
<comment type="caution">
    <text evidence="2">The sequence shown here is derived from an EMBL/GenBank/DDBJ whole genome shotgun (WGS) entry which is preliminary data.</text>
</comment>